<gene>
    <name evidence="2" type="ORF">EVAR_47020_1</name>
</gene>
<name>A0A4C1XHD0_EUMVA</name>
<proteinExistence type="predicted"/>
<evidence type="ECO:0000313" key="2">
    <source>
        <dbReference type="EMBL" id="GBP62583.1"/>
    </source>
</evidence>
<sequence>MNTCKPKDATSALPPFWKGIDYLLGMESEITQRGVGHWNSYFIEPNATEKATISYLYSVGVWHLIMPRKRVKKTQRSQSDLSNYTASYRDVKQDTSLRVDSERHGNRNGSPVHPRALAGPLKKKYIDNKSSAKAREQIATLYSALNLNALREMES</sequence>
<protein>
    <submittedName>
        <fullName evidence="2">Uncharacterized protein</fullName>
    </submittedName>
</protein>
<dbReference type="EMBL" id="BGZK01000844">
    <property type="protein sequence ID" value="GBP62583.1"/>
    <property type="molecule type" value="Genomic_DNA"/>
</dbReference>
<keyword evidence="3" id="KW-1185">Reference proteome</keyword>
<feature type="region of interest" description="Disordered" evidence="1">
    <location>
        <begin position="92"/>
        <end position="120"/>
    </location>
</feature>
<organism evidence="2 3">
    <name type="scientific">Eumeta variegata</name>
    <name type="common">Bagworm moth</name>
    <name type="synonym">Eumeta japonica</name>
    <dbReference type="NCBI Taxonomy" id="151549"/>
    <lineage>
        <taxon>Eukaryota</taxon>
        <taxon>Metazoa</taxon>
        <taxon>Ecdysozoa</taxon>
        <taxon>Arthropoda</taxon>
        <taxon>Hexapoda</taxon>
        <taxon>Insecta</taxon>
        <taxon>Pterygota</taxon>
        <taxon>Neoptera</taxon>
        <taxon>Endopterygota</taxon>
        <taxon>Lepidoptera</taxon>
        <taxon>Glossata</taxon>
        <taxon>Ditrysia</taxon>
        <taxon>Tineoidea</taxon>
        <taxon>Psychidae</taxon>
        <taxon>Oiketicinae</taxon>
        <taxon>Eumeta</taxon>
    </lineage>
</organism>
<evidence type="ECO:0000313" key="3">
    <source>
        <dbReference type="Proteomes" id="UP000299102"/>
    </source>
</evidence>
<dbReference type="AlphaFoldDB" id="A0A4C1XHD0"/>
<feature type="compositionally biased region" description="Basic and acidic residues" evidence="1">
    <location>
        <begin position="92"/>
        <end position="105"/>
    </location>
</feature>
<dbReference type="OrthoDB" id="4327074at2759"/>
<evidence type="ECO:0000256" key="1">
    <source>
        <dbReference type="SAM" id="MobiDB-lite"/>
    </source>
</evidence>
<dbReference type="Proteomes" id="UP000299102">
    <property type="component" value="Unassembled WGS sequence"/>
</dbReference>
<accession>A0A4C1XHD0</accession>
<comment type="caution">
    <text evidence="2">The sequence shown here is derived from an EMBL/GenBank/DDBJ whole genome shotgun (WGS) entry which is preliminary data.</text>
</comment>
<reference evidence="2 3" key="1">
    <citation type="journal article" date="2019" name="Commun. Biol.">
        <title>The bagworm genome reveals a unique fibroin gene that provides high tensile strength.</title>
        <authorList>
            <person name="Kono N."/>
            <person name="Nakamura H."/>
            <person name="Ohtoshi R."/>
            <person name="Tomita M."/>
            <person name="Numata K."/>
            <person name="Arakawa K."/>
        </authorList>
    </citation>
    <scope>NUCLEOTIDE SEQUENCE [LARGE SCALE GENOMIC DNA]</scope>
</reference>